<keyword evidence="4" id="KW-0133">Cell shape</keyword>
<dbReference type="Proteomes" id="UP001499942">
    <property type="component" value="Unassembled WGS sequence"/>
</dbReference>
<organism evidence="10 11">
    <name type="scientific">Streptomyces gobitricini</name>
    <dbReference type="NCBI Taxonomy" id="68211"/>
    <lineage>
        <taxon>Bacteria</taxon>
        <taxon>Bacillati</taxon>
        <taxon>Actinomycetota</taxon>
        <taxon>Actinomycetes</taxon>
        <taxon>Kitasatosporales</taxon>
        <taxon>Streptomycetaceae</taxon>
        <taxon>Streptomyces</taxon>
    </lineage>
</organism>
<feature type="transmembrane region" description="Helical" evidence="9">
    <location>
        <begin position="414"/>
        <end position="437"/>
    </location>
</feature>
<sequence>MTAGRPGPAGAATDSVTPPVRPAARPGAEGAPGGVRPAPGAGEVPPAEGCGSAEDAGGGGFAGCAGGAGGAGSAEGPGDAGGAGAAVASAGRGPSVLRSGAIMAAGSVVSRATGFARSAVVAAAIGVGTVADGYAVGNSLPTIVYMLLIGGALNAVFVPELVKAAKEHEDGGAAYTDRLLTVCVLALLAFTAGAVWAAPAIIDVYTDYPPDRTAMTVAFARYCLPQILFLGLFTLLGQVLNARGRFGAMMWTPVLNNLVVIAVFGLYLATGDGGSLSAAETALLGWGTTAGIVVQALALLPSLRAAGFRYRPRFDWGGSGLTVPLRKAGWLVLLVLTNQAAYWVTTRLATAAGLHAEAAGVDGGAGFSAYNNAYVLWAVPHGIITVSLMTALMPRMSAAAADADTAAVRRDVSYALRHSAAAVVPAACALFALAQPVMALVFQYGETDAAAVAVMAGTLMAFAPGLIAFSGQYVLSRAFYALSDTRTPFLLNLVIAGLQASLSVSAYVLLPARWAVTGMAGAYSLALWAGWAVTALVLHRRLGARAEPGEEGVPSRGAGGPSAEPSADSSRTPPDVPRPRPGGGGEPAGFRRSPAGPLPDTAGATDGAATPTAATPTVGVSPERAGRDGSGRSLSGRGLSGPGALPAPLPAKAGRAVRPGVRRPRRTPAHALAAQARLLVAAVPATALGYGVAHGAGPAGAPAAVGAGAAAIAGVFVLLARPLRLTEVDALVTGAVARLRRRRS</sequence>
<feature type="transmembrane region" description="Helical" evidence="9">
    <location>
        <begin position="489"/>
        <end position="510"/>
    </location>
</feature>
<dbReference type="InterPro" id="IPR004268">
    <property type="entry name" value="MurJ"/>
</dbReference>
<comment type="subcellular location">
    <subcellularLocation>
        <location evidence="1">Cell membrane</location>
        <topology evidence="1">Multi-pass membrane protein</topology>
    </subcellularLocation>
</comment>
<evidence type="ECO:0000256" key="3">
    <source>
        <dbReference type="ARBA" id="ARBA00022692"/>
    </source>
</evidence>
<feature type="compositionally biased region" description="Low complexity" evidence="8">
    <location>
        <begin position="631"/>
        <end position="659"/>
    </location>
</feature>
<comment type="caution">
    <text evidence="10">The sequence shown here is derived from an EMBL/GenBank/DDBJ whole genome shotgun (WGS) entry which is preliminary data.</text>
</comment>
<name>A0ABN3MQQ9_9ACTN</name>
<feature type="transmembrane region" description="Helical" evidence="9">
    <location>
        <begin position="699"/>
        <end position="720"/>
    </location>
</feature>
<feature type="transmembrane region" description="Helical" evidence="9">
    <location>
        <begin position="516"/>
        <end position="538"/>
    </location>
</feature>
<feature type="compositionally biased region" description="Low complexity" evidence="8">
    <location>
        <begin position="22"/>
        <end position="53"/>
    </location>
</feature>
<evidence type="ECO:0000256" key="5">
    <source>
        <dbReference type="ARBA" id="ARBA00022984"/>
    </source>
</evidence>
<evidence type="ECO:0000256" key="1">
    <source>
        <dbReference type="ARBA" id="ARBA00004651"/>
    </source>
</evidence>
<feature type="compositionally biased region" description="Low complexity" evidence="8">
    <location>
        <begin position="599"/>
        <end position="617"/>
    </location>
</feature>
<reference evidence="10 11" key="1">
    <citation type="journal article" date="2019" name="Int. J. Syst. Evol. Microbiol.">
        <title>The Global Catalogue of Microorganisms (GCM) 10K type strain sequencing project: providing services to taxonomists for standard genome sequencing and annotation.</title>
        <authorList>
            <consortium name="The Broad Institute Genomics Platform"/>
            <consortium name="The Broad Institute Genome Sequencing Center for Infectious Disease"/>
            <person name="Wu L."/>
            <person name="Ma J."/>
        </authorList>
    </citation>
    <scope>NUCLEOTIDE SEQUENCE [LARGE SCALE GENOMIC DNA]</scope>
    <source>
        <strain evidence="10 11">JCM 5062</strain>
    </source>
</reference>
<feature type="transmembrane region" description="Helical" evidence="9">
    <location>
        <begin position="179"/>
        <end position="202"/>
    </location>
</feature>
<feature type="compositionally biased region" description="Low complexity" evidence="8">
    <location>
        <begin position="1"/>
        <end position="12"/>
    </location>
</feature>
<evidence type="ECO:0000256" key="9">
    <source>
        <dbReference type="SAM" id="Phobius"/>
    </source>
</evidence>
<dbReference type="PANTHER" id="PTHR47019:SF1">
    <property type="entry name" value="LIPID II FLIPPASE MURJ"/>
    <property type="match status" value="1"/>
</dbReference>
<protein>
    <recommendedName>
        <fullName evidence="12">Murein biosynthesis integral membrane protein MurJ</fullName>
    </recommendedName>
</protein>
<feature type="transmembrane region" description="Helical" evidence="9">
    <location>
        <begin position="248"/>
        <end position="270"/>
    </location>
</feature>
<evidence type="ECO:0008006" key="12">
    <source>
        <dbReference type="Google" id="ProtNLM"/>
    </source>
</evidence>
<dbReference type="Pfam" id="PF03023">
    <property type="entry name" value="MurJ"/>
    <property type="match status" value="1"/>
</dbReference>
<feature type="transmembrane region" description="Helical" evidence="9">
    <location>
        <begin position="282"/>
        <end position="307"/>
    </location>
</feature>
<dbReference type="PANTHER" id="PTHR47019">
    <property type="entry name" value="LIPID II FLIPPASE MURJ"/>
    <property type="match status" value="1"/>
</dbReference>
<evidence type="ECO:0000256" key="6">
    <source>
        <dbReference type="ARBA" id="ARBA00022989"/>
    </source>
</evidence>
<feature type="transmembrane region" description="Helical" evidence="9">
    <location>
        <begin position="328"/>
        <end position="345"/>
    </location>
</feature>
<keyword evidence="7 9" id="KW-0472">Membrane</keyword>
<keyword evidence="5" id="KW-0573">Peptidoglycan synthesis</keyword>
<dbReference type="PRINTS" id="PR01806">
    <property type="entry name" value="VIRFACTRMVIN"/>
</dbReference>
<evidence type="ECO:0000256" key="8">
    <source>
        <dbReference type="SAM" id="MobiDB-lite"/>
    </source>
</evidence>
<feature type="region of interest" description="Disordered" evidence="8">
    <location>
        <begin position="1"/>
        <end position="53"/>
    </location>
</feature>
<evidence type="ECO:0000256" key="7">
    <source>
        <dbReference type="ARBA" id="ARBA00023136"/>
    </source>
</evidence>
<evidence type="ECO:0000313" key="11">
    <source>
        <dbReference type="Proteomes" id="UP001499942"/>
    </source>
</evidence>
<feature type="region of interest" description="Disordered" evidence="8">
    <location>
        <begin position="546"/>
        <end position="668"/>
    </location>
</feature>
<dbReference type="EMBL" id="BAAASR010000023">
    <property type="protein sequence ID" value="GAA2505841.1"/>
    <property type="molecule type" value="Genomic_DNA"/>
</dbReference>
<feature type="transmembrane region" description="Helical" evidence="9">
    <location>
        <begin position="214"/>
        <end position="236"/>
    </location>
</feature>
<feature type="transmembrane region" description="Helical" evidence="9">
    <location>
        <begin position="374"/>
        <end position="393"/>
    </location>
</feature>
<keyword evidence="3 9" id="KW-0812">Transmembrane</keyword>
<dbReference type="InterPro" id="IPR051050">
    <property type="entry name" value="Lipid_II_flippase_MurJ/MviN"/>
</dbReference>
<feature type="transmembrane region" description="Helical" evidence="9">
    <location>
        <begin position="672"/>
        <end position="693"/>
    </location>
</feature>
<evidence type="ECO:0000313" key="10">
    <source>
        <dbReference type="EMBL" id="GAA2505841.1"/>
    </source>
</evidence>
<proteinExistence type="predicted"/>
<evidence type="ECO:0000256" key="2">
    <source>
        <dbReference type="ARBA" id="ARBA00022475"/>
    </source>
</evidence>
<feature type="transmembrane region" description="Helical" evidence="9">
    <location>
        <begin position="449"/>
        <end position="469"/>
    </location>
</feature>
<keyword evidence="2" id="KW-1003">Cell membrane</keyword>
<accession>A0ABN3MQQ9</accession>
<feature type="transmembrane region" description="Helical" evidence="9">
    <location>
        <begin position="142"/>
        <end position="158"/>
    </location>
</feature>
<feature type="transmembrane region" description="Helical" evidence="9">
    <location>
        <begin position="115"/>
        <end position="136"/>
    </location>
</feature>
<evidence type="ECO:0000256" key="4">
    <source>
        <dbReference type="ARBA" id="ARBA00022960"/>
    </source>
</evidence>
<gene>
    <name evidence="10" type="ORF">GCM10010393_43300</name>
</gene>
<keyword evidence="11" id="KW-1185">Reference proteome</keyword>
<dbReference type="CDD" id="cd13123">
    <property type="entry name" value="MATE_MurJ_like"/>
    <property type="match status" value="1"/>
</dbReference>
<keyword evidence="6 9" id="KW-1133">Transmembrane helix</keyword>
<dbReference type="NCBIfam" id="TIGR01695">
    <property type="entry name" value="murJ_mviN"/>
    <property type="match status" value="1"/>
</dbReference>